<dbReference type="PANTHER" id="PTHR38115">
    <property type="entry name" value="LIPOCALIN-LIKE DOMAIN-CONTAINING PROTEIN"/>
    <property type="match status" value="1"/>
</dbReference>
<protein>
    <submittedName>
        <fullName evidence="1">Uncharacterized protein</fullName>
    </submittedName>
</protein>
<organism evidence="1 2">
    <name type="scientific">Rhodofomes roseus</name>
    <dbReference type="NCBI Taxonomy" id="34475"/>
    <lineage>
        <taxon>Eukaryota</taxon>
        <taxon>Fungi</taxon>
        <taxon>Dikarya</taxon>
        <taxon>Basidiomycota</taxon>
        <taxon>Agaricomycotina</taxon>
        <taxon>Agaricomycetes</taxon>
        <taxon>Polyporales</taxon>
        <taxon>Rhodofomes</taxon>
    </lineage>
</organism>
<reference evidence="1 2" key="1">
    <citation type="journal article" date="2021" name="Environ. Microbiol.">
        <title>Gene family expansions and transcriptome signatures uncover fungal adaptations to wood decay.</title>
        <authorList>
            <person name="Hage H."/>
            <person name="Miyauchi S."/>
            <person name="Viragh M."/>
            <person name="Drula E."/>
            <person name="Min B."/>
            <person name="Chaduli D."/>
            <person name="Navarro D."/>
            <person name="Favel A."/>
            <person name="Norest M."/>
            <person name="Lesage-Meessen L."/>
            <person name="Balint B."/>
            <person name="Merenyi Z."/>
            <person name="de Eugenio L."/>
            <person name="Morin E."/>
            <person name="Martinez A.T."/>
            <person name="Baldrian P."/>
            <person name="Stursova M."/>
            <person name="Martinez M.J."/>
            <person name="Novotny C."/>
            <person name="Magnuson J.K."/>
            <person name="Spatafora J.W."/>
            <person name="Maurice S."/>
            <person name="Pangilinan J."/>
            <person name="Andreopoulos W."/>
            <person name="LaButti K."/>
            <person name="Hundley H."/>
            <person name="Na H."/>
            <person name="Kuo A."/>
            <person name="Barry K."/>
            <person name="Lipzen A."/>
            <person name="Henrissat B."/>
            <person name="Riley R."/>
            <person name="Ahrendt S."/>
            <person name="Nagy L.G."/>
            <person name="Grigoriev I.V."/>
            <person name="Martin F."/>
            <person name="Rosso M.N."/>
        </authorList>
    </citation>
    <scope>NUCLEOTIDE SEQUENCE [LARGE SCALE GENOMIC DNA]</scope>
    <source>
        <strain evidence="1 2">CIRM-BRFM 1785</strain>
    </source>
</reference>
<dbReference type="EMBL" id="JADCUA010000009">
    <property type="protein sequence ID" value="KAH9837152.1"/>
    <property type="molecule type" value="Genomic_DNA"/>
</dbReference>
<evidence type="ECO:0000313" key="1">
    <source>
        <dbReference type="EMBL" id="KAH9837152.1"/>
    </source>
</evidence>
<dbReference type="Proteomes" id="UP000814176">
    <property type="component" value="Unassembled WGS sequence"/>
</dbReference>
<name>A0ABQ8KH35_9APHY</name>
<proteinExistence type="predicted"/>
<dbReference type="GeneID" id="72000274"/>
<dbReference type="InterPro" id="IPR053037">
    <property type="entry name" value="Pericyclase_pydY-like"/>
</dbReference>
<accession>A0ABQ8KH35</accession>
<keyword evidence="2" id="KW-1185">Reference proteome</keyword>
<comment type="caution">
    <text evidence="1">The sequence shown here is derived from an EMBL/GenBank/DDBJ whole genome shotgun (WGS) entry which is preliminary data.</text>
</comment>
<gene>
    <name evidence="1" type="ORF">C8Q71DRAFT_587913</name>
</gene>
<sequence length="196" mass="22967">MAVPAEMPVLNTTGKYIMSKRLSDDTDELLRLQGVGWLKRRIIKMGTLYLTVRHFTDDAGVEHINILQSLSGLSDTDENRELDWVARSHEDDTFGKVTSKSRRVRVDHVQNDWLRIGWTPDTEEHGLVFTRAESKQEDNGVNWVADQTWGFEMINGERRYVRHVFFQGPNGEKINLRLIYDYREFDSLPAQRQRWD</sequence>
<dbReference type="RefSeq" id="XP_047779321.1">
    <property type="nucleotide sequence ID" value="XM_047919542.1"/>
</dbReference>
<dbReference type="PANTHER" id="PTHR38115:SF1">
    <property type="entry name" value="LIPOCALIN-LIKE DOMAIN-CONTAINING PROTEIN"/>
    <property type="match status" value="1"/>
</dbReference>
<evidence type="ECO:0000313" key="2">
    <source>
        <dbReference type="Proteomes" id="UP000814176"/>
    </source>
</evidence>